<accession>A0A160VFT6</accession>
<comment type="similarity">
    <text evidence="2">Belongs to the CTP synthase family.</text>
</comment>
<dbReference type="GO" id="GO:0003883">
    <property type="term" value="F:CTP synthase activity"/>
    <property type="evidence" value="ECO:0007669"/>
    <property type="project" value="UniProtKB-EC"/>
</dbReference>
<evidence type="ECO:0000256" key="9">
    <source>
        <dbReference type="ARBA" id="ARBA00022962"/>
    </source>
</evidence>
<dbReference type="PANTHER" id="PTHR11550">
    <property type="entry name" value="CTP SYNTHASE"/>
    <property type="match status" value="1"/>
</dbReference>
<keyword evidence="10" id="KW-0665">Pyrimidine biosynthesis</keyword>
<keyword evidence="5" id="KW-0479">Metal-binding</keyword>
<dbReference type="Gene3D" id="3.40.50.880">
    <property type="match status" value="1"/>
</dbReference>
<evidence type="ECO:0000259" key="14">
    <source>
        <dbReference type="Pfam" id="PF06418"/>
    </source>
</evidence>
<dbReference type="SUPFAM" id="SSF52540">
    <property type="entry name" value="P-loop containing nucleoside triphosphate hydrolases"/>
    <property type="match status" value="1"/>
</dbReference>
<dbReference type="CDD" id="cd03113">
    <property type="entry name" value="CTPS_N"/>
    <property type="match status" value="1"/>
</dbReference>
<dbReference type="NCBIfam" id="NF003792">
    <property type="entry name" value="PRK05380.1"/>
    <property type="match status" value="1"/>
</dbReference>
<evidence type="ECO:0000313" key="15">
    <source>
        <dbReference type="EMBL" id="CUV09516.1"/>
    </source>
</evidence>
<dbReference type="InterPro" id="IPR029062">
    <property type="entry name" value="Class_I_gatase-like"/>
</dbReference>
<dbReference type="CDD" id="cd01746">
    <property type="entry name" value="GATase1_CTP_Synthase"/>
    <property type="match status" value="1"/>
</dbReference>
<dbReference type="PROSITE" id="PS51273">
    <property type="entry name" value="GATASE_TYPE_1"/>
    <property type="match status" value="1"/>
</dbReference>
<dbReference type="InterPro" id="IPR004468">
    <property type="entry name" value="CTP_synthase"/>
</dbReference>
<dbReference type="Gene3D" id="3.40.50.300">
    <property type="entry name" value="P-loop containing nucleotide triphosphate hydrolases"/>
    <property type="match status" value="1"/>
</dbReference>
<dbReference type="NCBIfam" id="TIGR00337">
    <property type="entry name" value="PyrG"/>
    <property type="match status" value="1"/>
</dbReference>
<dbReference type="GO" id="GO:0042802">
    <property type="term" value="F:identical protein binding"/>
    <property type="evidence" value="ECO:0007669"/>
    <property type="project" value="TreeGrafter"/>
</dbReference>
<dbReference type="InterPro" id="IPR017926">
    <property type="entry name" value="GATASE"/>
</dbReference>
<evidence type="ECO:0000256" key="12">
    <source>
        <dbReference type="ARBA" id="ARBA00070745"/>
    </source>
</evidence>
<dbReference type="EC" id="6.3.4.2" evidence="3"/>
<keyword evidence="7" id="KW-0067">ATP-binding</keyword>
<evidence type="ECO:0000256" key="7">
    <source>
        <dbReference type="ARBA" id="ARBA00022840"/>
    </source>
</evidence>
<dbReference type="GO" id="GO:0005524">
    <property type="term" value="F:ATP binding"/>
    <property type="evidence" value="ECO:0007669"/>
    <property type="project" value="UniProtKB-KW"/>
</dbReference>
<sequence>MPTKNPVKYIFVLGGVISGLGKGIAAASIGYLLKSAGLRVTILKLDPYLNVDPGTMNPYQHGEVFVLDDGSETDLDLGHYERFIDVDMSKDNNATSGQVYSTVLDRERRGDYLGATIQVIPHITNEIISRIKAVNKPKKYDVVICEVGGTVGDIESLPFMEAVRQLSLEVGYHNHTIMHLTLVPYIKASEELKTKPTQHSVMKLREIGLTPDMILCRSEYKLTKEVKQKIGLFGNVDPNHVIEGKEVKSIYEVPLNLYNQKVGEIIMERLELPGEVDVSYLETFIKKFKRPAHRVNIAMCGKYTELPDAYKSVLEAFIHAGVENDARVNVNWVATEDVRSEKDAEINFGEMDGILLLPGFGSRGSEGKILSCKYARENKIPFLGICLGLQCAVIEFARNICGLKGANSTEFDKNTRYPVIELMESQRAIKRKGGTMRLGAYDCTIEPGTQTYAAYRKKQISERHRHRWEVNNRYRDRLVKNGLKISGVNEELNLVEIIELPDHPWYIAAQFHPELKSRVSKAHPLFRQFIKAAVKHLNGKS</sequence>
<evidence type="ECO:0000256" key="2">
    <source>
        <dbReference type="ARBA" id="ARBA00007533"/>
    </source>
</evidence>
<reference evidence="15" key="1">
    <citation type="submission" date="2015-10" db="EMBL/GenBank/DDBJ databases">
        <authorList>
            <person name="Gilbert D.G."/>
        </authorList>
    </citation>
    <scope>NUCLEOTIDE SEQUENCE</scope>
</reference>
<dbReference type="InterPro" id="IPR033828">
    <property type="entry name" value="GATase1_CTP_Synthase"/>
</dbReference>
<keyword evidence="6" id="KW-0547">Nucleotide-binding</keyword>
<dbReference type="GO" id="GO:0046872">
    <property type="term" value="F:metal ion binding"/>
    <property type="evidence" value="ECO:0007669"/>
    <property type="project" value="UniProtKB-KW"/>
</dbReference>
<dbReference type="GO" id="GO:0044210">
    <property type="term" value="P:'de novo' CTP biosynthetic process"/>
    <property type="evidence" value="ECO:0007669"/>
    <property type="project" value="UniProtKB-UniPathway"/>
</dbReference>
<proteinExistence type="inferred from homology"/>
<keyword evidence="9" id="KW-0315">Glutamine amidotransferase</keyword>
<evidence type="ECO:0000256" key="10">
    <source>
        <dbReference type="ARBA" id="ARBA00022975"/>
    </source>
</evidence>
<evidence type="ECO:0000256" key="8">
    <source>
        <dbReference type="ARBA" id="ARBA00022842"/>
    </source>
</evidence>
<evidence type="ECO:0000256" key="11">
    <source>
        <dbReference type="ARBA" id="ARBA00047781"/>
    </source>
</evidence>
<feature type="domain" description="Glutamine amidotransferase" evidence="13">
    <location>
        <begin position="306"/>
        <end position="531"/>
    </location>
</feature>
<dbReference type="UniPathway" id="UPA00159">
    <property type="reaction ID" value="UER00277"/>
</dbReference>
<protein>
    <recommendedName>
        <fullName evidence="12">CTP synthase</fullName>
        <ecNumber evidence="3">6.3.4.2</ecNumber>
    </recommendedName>
</protein>
<evidence type="ECO:0000256" key="3">
    <source>
        <dbReference type="ARBA" id="ARBA00012291"/>
    </source>
</evidence>
<dbReference type="HAMAP" id="MF_01227">
    <property type="entry name" value="PyrG"/>
    <property type="match status" value="1"/>
</dbReference>
<comment type="catalytic activity">
    <reaction evidence="11">
        <text>UTP + L-glutamine + ATP + H2O = CTP + L-glutamate + ADP + phosphate + 2 H(+)</text>
        <dbReference type="Rhea" id="RHEA:26426"/>
        <dbReference type="ChEBI" id="CHEBI:15377"/>
        <dbReference type="ChEBI" id="CHEBI:15378"/>
        <dbReference type="ChEBI" id="CHEBI:29985"/>
        <dbReference type="ChEBI" id="CHEBI:30616"/>
        <dbReference type="ChEBI" id="CHEBI:37563"/>
        <dbReference type="ChEBI" id="CHEBI:43474"/>
        <dbReference type="ChEBI" id="CHEBI:46398"/>
        <dbReference type="ChEBI" id="CHEBI:58359"/>
        <dbReference type="ChEBI" id="CHEBI:456216"/>
        <dbReference type="EC" id="6.3.4.2"/>
    </reaction>
</comment>
<dbReference type="EMBL" id="FAXC01000259">
    <property type="protein sequence ID" value="CUV09516.1"/>
    <property type="molecule type" value="Genomic_DNA"/>
</dbReference>
<evidence type="ECO:0000256" key="5">
    <source>
        <dbReference type="ARBA" id="ARBA00022723"/>
    </source>
</evidence>
<dbReference type="GO" id="GO:0005829">
    <property type="term" value="C:cytosol"/>
    <property type="evidence" value="ECO:0007669"/>
    <property type="project" value="TreeGrafter"/>
</dbReference>
<keyword evidence="8" id="KW-0460">Magnesium</keyword>
<dbReference type="GO" id="GO:0097268">
    <property type="term" value="C:cytoophidium"/>
    <property type="evidence" value="ECO:0007669"/>
    <property type="project" value="UniProtKB-ARBA"/>
</dbReference>
<feature type="domain" description="CTP synthase N-terminal" evidence="14">
    <location>
        <begin position="8"/>
        <end position="272"/>
    </location>
</feature>
<dbReference type="FunFam" id="3.40.50.300:FF:000009">
    <property type="entry name" value="CTP synthase"/>
    <property type="match status" value="1"/>
</dbReference>
<dbReference type="PANTHER" id="PTHR11550:SF0">
    <property type="entry name" value="CTP SYNTHASE-RELATED"/>
    <property type="match status" value="1"/>
</dbReference>
<evidence type="ECO:0000256" key="1">
    <source>
        <dbReference type="ARBA" id="ARBA00005171"/>
    </source>
</evidence>
<gene>
    <name evidence="15" type="ORF">MGWOODY_Mmi788</name>
</gene>
<evidence type="ECO:0000259" key="13">
    <source>
        <dbReference type="Pfam" id="PF00117"/>
    </source>
</evidence>
<keyword evidence="4 15" id="KW-0436">Ligase</keyword>
<evidence type="ECO:0000256" key="4">
    <source>
        <dbReference type="ARBA" id="ARBA00022598"/>
    </source>
</evidence>
<dbReference type="InterPro" id="IPR017456">
    <property type="entry name" value="CTP_synthase_N"/>
</dbReference>
<dbReference type="SUPFAM" id="SSF52317">
    <property type="entry name" value="Class I glutamine amidotransferase-like"/>
    <property type="match status" value="1"/>
</dbReference>
<dbReference type="GO" id="GO:0019856">
    <property type="term" value="P:pyrimidine nucleobase biosynthetic process"/>
    <property type="evidence" value="ECO:0007669"/>
    <property type="project" value="TreeGrafter"/>
</dbReference>
<dbReference type="FunFam" id="3.40.50.880:FF:000002">
    <property type="entry name" value="CTP synthase"/>
    <property type="match status" value="1"/>
</dbReference>
<dbReference type="AlphaFoldDB" id="A0A160VFT6"/>
<dbReference type="Pfam" id="PF06418">
    <property type="entry name" value="CTP_synth_N"/>
    <property type="match status" value="1"/>
</dbReference>
<comment type="pathway">
    <text evidence="1">Pyrimidine metabolism; CTP biosynthesis via de novo pathway; CTP from UDP: step 2/2.</text>
</comment>
<evidence type="ECO:0000256" key="6">
    <source>
        <dbReference type="ARBA" id="ARBA00022741"/>
    </source>
</evidence>
<dbReference type="InterPro" id="IPR027417">
    <property type="entry name" value="P-loop_NTPase"/>
</dbReference>
<dbReference type="Pfam" id="PF00117">
    <property type="entry name" value="GATase"/>
    <property type="match status" value="1"/>
</dbReference>
<name>A0A160VFT6_9ZZZZ</name>
<organism evidence="15">
    <name type="scientific">hydrothermal vent metagenome</name>
    <dbReference type="NCBI Taxonomy" id="652676"/>
    <lineage>
        <taxon>unclassified sequences</taxon>
        <taxon>metagenomes</taxon>
        <taxon>ecological metagenomes</taxon>
    </lineage>
</organism>